<dbReference type="Pfam" id="PF07179">
    <property type="entry name" value="SseB"/>
    <property type="match status" value="2"/>
</dbReference>
<dbReference type="EMBL" id="PUEV01000109">
    <property type="protein sequence ID" value="PQM50140.1"/>
    <property type="molecule type" value="Genomic_DNA"/>
</dbReference>
<sequence>MQLVDNAVVRQAVAEFAAAPGQRRSLDVLRACMWGELLFDITGSDAFPGDQPFRQGSTLQIRGGTGPDHRPALFAFTRQSEINRLHPPGTNVQSLVTPAIGALEQAQRHGDSWLYLDPAGPTCALSAAEIDFALRNPRNEPLKVALAALAAGRTQRGEVLELLRADGPLLVGADESGPDGPVMRVIRHADGSATLLGFTSAPEVLAFTPSDAAASMNTAEVLEMIRQRGFRGLIIDPCGPSVSFAATELFD</sequence>
<name>A0A9X7NWP3_9MYCO</name>
<dbReference type="AlphaFoldDB" id="A0A9X7NWP3"/>
<feature type="domain" description="SseB protein N-terminal" evidence="1">
    <location>
        <begin position="142"/>
        <end position="249"/>
    </location>
</feature>
<gene>
    <name evidence="2" type="ORF">C5U48_21655</name>
</gene>
<reference evidence="2 3" key="1">
    <citation type="submission" date="2018-02" db="EMBL/GenBank/DDBJ databases">
        <title>Draft genome sequence of Mycobacterium virginiense isolated from mud of a swine farm in Japan.</title>
        <authorList>
            <person name="Ohya K."/>
        </authorList>
    </citation>
    <scope>NUCLEOTIDE SEQUENCE [LARGE SCALE GENOMIC DNA]</scope>
    <source>
        <strain evidence="2 3">GF75</strain>
    </source>
</reference>
<proteinExistence type="predicted"/>
<dbReference type="RefSeq" id="WP_046283652.1">
    <property type="nucleotide sequence ID" value="NZ_CP092430.2"/>
</dbReference>
<dbReference type="InterPro" id="IPR009839">
    <property type="entry name" value="SseB_N"/>
</dbReference>
<accession>A0A9X7NWP3</accession>
<feature type="domain" description="SseB protein N-terminal" evidence="1">
    <location>
        <begin position="10"/>
        <end position="130"/>
    </location>
</feature>
<evidence type="ECO:0000259" key="1">
    <source>
        <dbReference type="Pfam" id="PF07179"/>
    </source>
</evidence>
<dbReference type="Proteomes" id="UP000237911">
    <property type="component" value="Unassembled WGS sequence"/>
</dbReference>
<comment type="caution">
    <text evidence="2">The sequence shown here is derived from an EMBL/GenBank/DDBJ whole genome shotgun (WGS) entry which is preliminary data.</text>
</comment>
<evidence type="ECO:0000313" key="3">
    <source>
        <dbReference type="Proteomes" id="UP000237911"/>
    </source>
</evidence>
<evidence type="ECO:0000313" key="2">
    <source>
        <dbReference type="EMBL" id="PQM50140.1"/>
    </source>
</evidence>
<protein>
    <recommendedName>
        <fullName evidence="1">SseB protein N-terminal domain-containing protein</fullName>
    </recommendedName>
</protein>
<keyword evidence="3" id="KW-1185">Reference proteome</keyword>
<organism evidence="2 3">
    <name type="scientific">Mycolicibacter virginiensis</name>
    <dbReference type="NCBI Taxonomy" id="1795032"/>
    <lineage>
        <taxon>Bacteria</taxon>
        <taxon>Bacillati</taxon>
        <taxon>Actinomycetota</taxon>
        <taxon>Actinomycetes</taxon>
        <taxon>Mycobacteriales</taxon>
        <taxon>Mycobacteriaceae</taxon>
        <taxon>Mycolicibacter</taxon>
    </lineage>
</organism>